<dbReference type="Gene3D" id="6.10.280.100">
    <property type="match status" value="1"/>
</dbReference>
<feature type="compositionally biased region" description="Basic and acidic residues" evidence="1">
    <location>
        <begin position="1"/>
        <end position="17"/>
    </location>
</feature>
<dbReference type="InterPro" id="IPR007250">
    <property type="entry name" value="HSP9_HSP12"/>
</dbReference>
<comment type="caution">
    <text evidence="2">The sequence shown here is derived from an EMBL/GenBank/DDBJ whole genome shotgun (WGS) entry which is preliminary data.</text>
</comment>
<feature type="compositionally biased region" description="Basic and acidic residues" evidence="1">
    <location>
        <begin position="25"/>
        <end position="50"/>
    </location>
</feature>
<protein>
    <recommendedName>
        <fullName evidence="4">Chaperone/heat shock protein Hsp12</fullName>
    </recommendedName>
</protein>
<feature type="compositionally biased region" description="Basic and acidic residues" evidence="1">
    <location>
        <begin position="59"/>
        <end position="68"/>
    </location>
</feature>
<proteinExistence type="predicted"/>
<dbReference type="OrthoDB" id="2348401at2759"/>
<dbReference type="EMBL" id="PVWQ01000001">
    <property type="protein sequence ID" value="RDW94039.1"/>
    <property type="molecule type" value="Genomic_DNA"/>
</dbReference>
<evidence type="ECO:0000256" key="1">
    <source>
        <dbReference type="SAM" id="MobiDB-lite"/>
    </source>
</evidence>
<organism evidence="2 3">
    <name type="scientific">Aspergillus mulundensis</name>
    <dbReference type="NCBI Taxonomy" id="1810919"/>
    <lineage>
        <taxon>Eukaryota</taxon>
        <taxon>Fungi</taxon>
        <taxon>Dikarya</taxon>
        <taxon>Ascomycota</taxon>
        <taxon>Pezizomycotina</taxon>
        <taxon>Eurotiomycetes</taxon>
        <taxon>Eurotiomycetidae</taxon>
        <taxon>Eurotiales</taxon>
        <taxon>Aspergillaceae</taxon>
        <taxon>Aspergillus</taxon>
        <taxon>Aspergillus subgen. Nidulantes</taxon>
    </lineage>
</organism>
<dbReference type="RefSeq" id="XP_026609222.1">
    <property type="nucleotide sequence ID" value="XM_026743377.1"/>
</dbReference>
<feature type="compositionally biased region" description="Basic and acidic residues" evidence="1">
    <location>
        <begin position="76"/>
        <end position="89"/>
    </location>
</feature>
<dbReference type="GeneID" id="38111731"/>
<accession>A0A3D8T673</accession>
<dbReference type="Pfam" id="PF04119">
    <property type="entry name" value="HSP9_HSP12"/>
    <property type="match status" value="1"/>
</dbReference>
<gene>
    <name evidence="2" type="ORF">DSM5745_01361</name>
</gene>
<evidence type="ECO:0000313" key="2">
    <source>
        <dbReference type="EMBL" id="RDW94039.1"/>
    </source>
</evidence>
<feature type="region of interest" description="Disordered" evidence="1">
    <location>
        <begin position="1"/>
        <end position="89"/>
    </location>
</feature>
<reference evidence="2 3" key="1">
    <citation type="journal article" date="2018" name="IMA Fungus">
        <title>IMA Genome-F 9: Draft genome sequence of Annulohypoxylon stygium, Aspergillus mulundensis, Berkeleyomyces basicola (syn. Thielaviopsis basicola), Ceratocystis smalleyi, two Cercospora beticola strains, Coleophoma cylindrospora, Fusarium fracticaudum, Phialophora cf. hyalina, and Morchella septimelata.</title>
        <authorList>
            <person name="Wingfield B.D."/>
            <person name="Bills G.F."/>
            <person name="Dong Y."/>
            <person name="Huang W."/>
            <person name="Nel W.J."/>
            <person name="Swalarsk-Parry B.S."/>
            <person name="Vaghefi N."/>
            <person name="Wilken P.M."/>
            <person name="An Z."/>
            <person name="de Beer Z.W."/>
            <person name="De Vos L."/>
            <person name="Chen L."/>
            <person name="Duong T.A."/>
            <person name="Gao Y."/>
            <person name="Hammerbacher A."/>
            <person name="Kikkert J.R."/>
            <person name="Li Y."/>
            <person name="Li H."/>
            <person name="Li K."/>
            <person name="Li Q."/>
            <person name="Liu X."/>
            <person name="Ma X."/>
            <person name="Naidoo K."/>
            <person name="Pethybridge S.J."/>
            <person name="Sun J."/>
            <person name="Steenkamp E.T."/>
            <person name="van der Nest M.A."/>
            <person name="van Wyk S."/>
            <person name="Wingfield M.J."/>
            <person name="Xiong C."/>
            <person name="Yue Q."/>
            <person name="Zhang X."/>
        </authorList>
    </citation>
    <scope>NUCLEOTIDE SEQUENCE [LARGE SCALE GENOMIC DNA]</scope>
    <source>
        <strain evidence="2 3">DSM 5745</strain>
    </source>
</reference>
<dbReference type="Proteomes" id="UP000256690">
    <property type="component" value="Unassembled WGS sequence"/>
</dbReference>
<dbReference type="PIRSF" id="PIRSF002590">
    <property type="entry name" value="HSP9/HSP12_fun"/>
    <property type="match status" value="1"/>
</dbReference>
<evidence type="ECO:0008006" key="4">
    <source>
        <dbReference type="Google" id="ProtNLM"/>
    </source>
</evidence>
<dbReference type="AlphaFoldDB" id="A0A3D8T673"/>
<keyword evidence="3" id="KW-1185">Reference proteome</keyword>
<dbReference type="STRING" id="1810919.A0A3D8T673"/>
<name>A0A3D8T673_9EURO</name>
<sequence>MSDSGRKDFSTKAKEEITPDSSKSTQERMKETVTDTTDRLSRGAQPDDNKSSTQQAFDKTQRADDRHAHGSTPRSIGDKVKNAVGLGDH</sequence>
<evidence type="ECO:0000313" key="3">
    <source>
        <dbReference type="Proteomes" id="UP000256690"/>
    </source>
</evidence>